<keyword evidence="3" id="KW-1185">Reference proteome</keyword>
<evidence type="ECO:0000256" key="1">
    <source>
        <dbReference type="SAM" id="MobiDB-lite"/>
    </source>
</evidence>
<feature type="region of interest" description="Disordered" evidence="1">
    <location>
        <begin position="532"/>
        <end position="556"/>
    </location>
</feature>
<comment type="caution">
    <text evidence="2">The sequence shown here is derived from an EMBL/GenBank/DDBJ whole genome shotgun (WGS) entry which is preliminary data.</text>
</comment>
<feature type="compositionally biased region" description="Polar residues" evidence="1">
    <location>
        <begin position="291"/>
        <end position="300"/>
    </location>
</feature>
<dbReference type="Gene3D" id="2.130.10.130">
    <property type="entry name" value="Integrin alpha, N-terminal"/>
    <property type="match status" value="1"/>
</dbReference>
<dbReference type="SUPFAM" id="SSF69318">
    <property type="entry name" value="Integrin alpha N-terminal domain"/>
    <property type="match status" value="1"/>
</dbReference>
<dbReference type="EMBL" id="LAQS01000060">
    <property type="protein sequence ID" value="KKZ70386.1"/>
    <property type="molecule type" value="Genomic_DNA"/>
</dbReference>
<feature type="region of interest" description="Disordered" evidence="1">
    <location>
        <begin position="274"/>
        <end position="300"/>
    </location>
</feature>
<dbReference type="RefSeq" id="WP_046911047.1">
    <property type="nucleotide sequence ID" value="NZ_BAAAXG010000012.1"/>
</dbReference>
<gene>
    <name evidence="2" type="ORF">VO63_29150</name>
</gene>
<protein>
    <submittedName>
        <fullName evidence="2">SWM_repeat domain containing protein</fullName>
    </submittedName>
</protein>
<name>A0A2P2GFU5_STREW</name>
<evidence type="ECO:0000313" key="3">
    <source>
        <dbReference type="Proteomes" id="UP000265325"/>
    </source>
</evidence>
<dbReference type="AlphaFoldDB" id="A0A2P2GFU5"/>
<reference evidence="2 3" key="1">
    <citation type="submission" date="2015-05" db="EMBL/GenBank/DDBJ databases">
        <title>Draft Genome assembly of Streptomyces showdoensis.</title>
        <authorList>
            <person name="Thapa K.K."/>
            <person name="Metsa-Ketela M."/>
        </authorList>
    </citation>
    <scope>NUCLEOTIDE SEQUENCE [LARGE SCALE GENOMIC DNA]</scope>
    <source>
        <strain evidence="2 3">ATCC 15227</strain>
    </source>
</reference>
<proteinExistence type="predicted"/>
<feature type="compositionally biased region" description="Low complexity" evidence="1">
    <location>
        <begin position="543"/>
        <end position="554"/>
    </location>
</feature>
<dbReference type="InterPro" id="IPR028994">
    <property type="entry name" value="Integrin_alpha_N"/>
</dbReference>
<accession>A0A2P2GFU5</accession>
<sequence>MTAPPRYLSPFVRTRTRLSLTLGLVLAALTAALLPWWQPPGTAPAMAGGGAAKAEPASTGLKDEATAMAQALRTRKQVLIDTATTATSLTWALPDGQFRTRITATPTRAKNAEGEWAPIDNRLKRSVKAPRGLGIAPTNAAIPLRFASGSPDKGRADRSFVRAEVPGETLLAEVDLAGHTVAYTWPGALPEPVLDGPRALYSEVFPGVDLLLVAREEGGFAQVLVVKTPQAAQRPELKTVSYGLRSATATFRHDPKASRVQVLDGTGKEVGSIPTPFAWDSSGRDPELPQGTPNRTSTATPADVLKLSGLTGIEPGAKAAPLPIELAGENTGSVRLGLGVAESGLLAREGVRYPVFVDPPLNGPWQAWTVAYKPYPNTSFFNGTNFSSGTSDARVGHESDTGGTARSFWRMGFPTGIAGAKWSRATFKILNNHSWSCTNRSYQFSLTGAISSGTTWNAQPSWSTVQDTKSFAHGWSSTSCPDDYESFSVMDAVQKGATAGWSNITFGMKTTAESDTQTWRKFKATSAVLEGDYNRDPKEPTNGTTTPGGACVPGPGAGLTIGRTNVTLKVTAKDDDNNLKQVRFRFWKTGGTVPAGWLVPAPAAGGTVSYTVPVTFPLDDKATYSWDAQAQDSAGAVSSNFPAGSEPCRITIDGSAPPAPTVDEDTTPFKRATSDGATWASVKFGQTGSITFSSPGAAKFRYGFEGFYGPDVTAVNGSYTVPNLTPPHAGPNWLHIFALDALGNVSARTDYATYVPPRDAGDGPGDVGGDGIADLLVIDANGNLISYAGGPGGELYGGMAGSYTSDNKLYPSGHWYDKTTGKAALISHYQDVYPGDGSTDVFARTPDGGFWLYPGDGYGTFNVDQRMKIRLPANAPAPKDWTQMKAVGDITGDKLQDVVVRVGSAFWFLTGYTGASFQTATLMEGTAWARREIVNVGDINLDGTPDMLWRSLDSGTIYIRHGKPGPVAGSVDLNSLMLSANSLNGDQSYGTNWTEAHVTAIVGIPDVNGDRIPDLWARFEDGQMRVYYPSQTNTNGAVKVVLSVDWNAIKAFG</sequence>
<organism evidence="2 3">
    <name type="scientific">Streptomyces showdoensis</name>
    <dbReference type="NCBI Taxonomy" id="68268"/>
    <lineage>
        <taxon>Bacteria</taxon>
        <taxon>Bacillati</taxon>
        <taxon>Actinomycetota</taxon>
        <taxon>Actinomycetes</taxon>
        <taxon>Kitasatosporales</taxon>
        <taxon>Streptomycetaceae</taxon>
        <taxon>Streptomyces</taxon>
    </lineage>
</organism>
<dbReference type="Proteomes" id="UP000265325">
    <property type="component" value="Unassembled WGS sequence"/>
</dbReference>
<evidence type="ECO:0000313" key="2">
    <source>
        <dbReference type="EMBL" id="KKZ70386.1"/>
    </source>
</evidence>